<dbReference type="PANTHER" id="PTHR43884:SF20">
    <property type="entry name" value="ACYL-COA DEHYDROGENASE FADE28"/>
    <property type="match status" value="1"/>
</dbReference>
<feature type="domain" description="Acyl-CoA dehydrogenase/oxidase N-terminal" evidence="7">
    <location>
        <begin position="6"/>
        <end position="118"/>
    </location>
</feature>
<keyword evidence="5" id="KW-0560">Oxidoreductase</keyword>
<evidence type="ECO:0000259" key="6">
    <source>
        <dbReference type="Pfam" id="PF00441"/>
    </source>
</evidence>
<dbReference type="SUPFAM" id="SSF47203">
    <property type="entry name" value="Acyl-CoA dehydrogenase C-terminal domain-like"/>
    <property type="match status" value="1"/>
</dbReference>
<keyword evidence="4" id="KW-0274">FAD</keyword>
<name>A0AAQ1G600_9GAMM</name>
<dbReference type="PANTHER" id="PTHR43884">
    <property type="entry name" value="ACYL-COA DEHYDROGENASE"/>
    <property type="match status" value="1"/>
</dbReference>
<dbReference type="Gene3D" id="1.10.540.10">
    <property type="entry name" value="Acyl-CoA dehydrogenase/oxidase, N-terminal domain"/>
    <property type="match status" value="1"/>
</dbReference>
<dbReference type="Gene3D" id="2.40.110.10">
    <property type="entry name" value="Butyryl-CoA Dehydrogenase, subunit A, domain 2"/>
    <property type="match status" value="1"/>
</dbReference>
<evidence type="ECO:0000313" key="9">
    <source>
        <dbReference type="Proteomes" id="UP000243518"/>
    </source>
</evidence>
<dbReference type="Pfam" id="PF00441">
    <property type="entry name" value="Acyl-CoA_dh_1"/>
    <property type="match status" value="1"/>
</dbReference>
<organism evidence="8 9">
    <name type="scientific">Halopseudomonas aestusnigri</name>
    <dbReference type="NCBI Taxonomy" id="857252"/>
    <lineage>
        <taxon>Bacteria</taxon>
        <taxon>Pseudomonadati</taxon>
        <taxon>Pseudomonadota</taxon>
        <taxon>Gammaproteobacteria</taxon>
        <taxon>Pseudomonadales</taxon>
        <taxon>Pseudomonadaceae</taxon>
        <taxon>Halopseudomonas</taxon>
    </lineage>
</organism>
<dbReference type="AlphaFoldDB" id="A0AAQ1G600"/>
<dbReference type="InterPro" id="IPR037069">
    <property type="entry name" value="AcylCoA_DH/ox_N_sf"/>
</dbReference>
<feature type="domain" description="Acyl-CoA dehydrogenase/oxidase C-terminal" evidence="6">
    <location>
        <begin position="247"/>
        <end position="389"/>
    </location>
</feature>
<accession>A0AAQ1G600</accession>
<dbReference type="CDD" id="cd00567">
    <property type="entry name" value="ACAD"/>
    <property type="match status" value="1"/>
</dbReference>
<dbReference type="RefSeq" id="WP_088274956.1">
    <property type="nucleotide sequence ID" value="NZ_FNVE01000003.1"/>
</dbReference>
<proteinExistence type="inferred from homology"/>
<dbReference type="GO" id="GO:0003995">
    <property type="term" value="F:acyl-CoA dehydrogenase activity"/>
    <property type="evidence" value="ECO:0007669"/>
    <property type="project" value="TreeGrafter"/>
</dbReference>
<dbReference type="InterPro" id="IPR009075">
    <property type="entry name" value="AcylCo_DH/oxidase_C"/>
</dbReference>
<dbReference type="SUPFAM" id="SSF56645">
    <property type="entry name" value="Acyl-CoA dehydrogenase NM domain-like"/>
    <property type="match status" value="1"/>
</dbReference>
<evidence type="ECO:0000259" key="7">
    <source>
        <dbReference type="Pfam" id="PF02771"/>
    </source>
</evidence>
<dbReference type="Gene3D" id="1.20.140.10">
    <property type="entry name" value="Butyryl-CoA Dehydrogenase, subunit A, domain 3"/>
    <property type="match status" value="1"/>
</dbReference>
<evidence type="ECO:0000256" key="4">
    <source>
        <dbReference type="ARBA" id="ARBA00022827"/>
    </source>
</evidence>
<keyword evidence="9" id="KW-1185">Reference proteome</keyword>
<dbReference type="Pfam" id="PF02771">
    <property type="entry name" value="Acyl-CoA_dh_N"/>
    <property type="match status" value="1"/>
</dbReference>
<dbReference type="InterPro" id="IPR036250">
    <property type="entry name" value="AcylCo_DH-like_C"/>
</dbReference>
<dbReference type="Proteomes" id="UP000243518">
    <property type="component" value="Unassembled WGS sequence"/>
</dbReference>
<dbReference type="InterPro" id="IPR046373">
    <property type="entry name" value="Acyl-CoA_Oxase/DH_mid-dom_sf"/>
</dbReference>
<evidence type="ECO:0000313" key="8">
    <source>
        <dbReference type="EMBL" id="SEG04275.1"/>
    </source>
</evidence>
<dbReference type="GO" id="GO:0050660">
    <property type="term" value="F:flavin adenine dinucleotide binding"/>
    <property type="evidence" value="ECO:0007669"/>
    <property type="project" value="InterPro"/>
</dbReference>
<sequence length="393" mass="42179">MEFRFTDEQRMIRDTAAAFLQDVSDSAAVRKAMATELGYDPDLWQRICQELCFQAITVPEAYGGMGLGQVELGAVLEQMGKVLLCSPFFATVGLGVNALLLAGTEEQKARYLPAIVDGALTATLGWTGVEAARFGGQWGCEAIGLQWQACDEGYRLSGELRYVIDGHSADLLIVAARAPGTAGRDGVALFALSADTAGVRREWQPTLDQTRRQARLQFVDVLVPTSACMAGGEAAGQLLDDILALVKVALAAEQMGAAQQVLDMSVAYMQERVQFGRQIASYQALKHKAADMLLKCEVSRSAVYYAACIAEERVNPDGDAGLAAELAEAAAMAKAYCSDTLFHNAGSAIQLHGGVGFTWEYDVHLYFKRAKASELYLGAGAAQRELIASLLLD</sequence>
<gene>
    <name evidence="8" type="ORF">SAMN05216586_10347</name>
</gene>
<protein>
    <submittedName>
        <fullName evidence="8">Acyl-CoA dehydrogenase</fullName>
    </submittedName>
</protein>
<keyword evidence="3" id="KW-0285">Flavoprotein</keyword>
<dbReference type="EMBL" id="FNVE01000003">
    <property type="protein sequence ID" value="SEG04275.1"/>
    <property type="molecule type" value="Genomic_DNA"/>
</dbReference>
<dbReference type="InterPro" id="IPR013786">
    <property type="entry name" value="AcylCoA_DH/ox_N"/>
</dbReference>
<dbReference type="InterPro" id="IPR009100">
    <property type="entry name" value="AcylCoA_DH/oxidase_NM_dom_sf"/>
</dbReference>
<evidence type="ECO:0000256" key="3">
    <source>
        <dbReference type="ARBA" id="ARBA00022630"/>
    </source>
</evidence>
<evidence type="ECO:0000256" key="2">
    <source>
        <dbReference type="ARBA" id="ARBA00009347"/>
    </source>
</evidence>
<comment type="caution">
    <text evidence="8">The sequence shown here is derived from an EMBL/GenBank/DDBJ whole genome shotgun (WGS) entry which is preliminary data.</text>
</comment>
<evidence type="ECO:0000256" key="5">
    <source>
        <dbReference type="ARBA" id="ARBA00023002"/>
    </source>
</evidence>
<comment type="cofactor">
    <cofactor evidence="1">
        <name>FAD</name>
        <dbReference type="ChEBI" id="CHEBI:57692"/>
    </cofactor>
</comment>
<comment type="similarity">
    <text evidence="2">Belongs to the acyl-CoA dehydrogenase family.</text>
</comment>
<evidence type="ECO:0000256" key="1">
    <source>
        <dbReference type="ARBA" id="ARBA00001974"/>
    </source>
</evidence>
<reference evidence="8 9" key="1">
    <citation type="submission" date="2016-10" db="EMBL/GenBank/DDBJ databases">
        <authorList>
            <person name="Varghese N."/>
            <person name="Submissions S."/>
        </authorList>
    </citation>
    <scope>NUCLEOTIDE SEQUENCE [LARGE SCALE GENOMIC DNA]</scope>
    <source>
        <strain evidence="8 9">CECT 8317</strain>
    </source>
</reference>